<dbReference type="PANTHER" id="PTHR42919">
    <property type="entry name" value="N-ALPHA-ACETYLTRANSFERASE"/>
    <property type="match status" value="1"/>
</dbReference>
<evidence type="ECO:0000256" key="1">
    <source>
        <dbReference type="ARBA" id="ARBA00022679"/>
    </source>
</evidence>
<evidence type="ECO:0000313" key="4">
    <source>
        <dbReference type="EMBL" id="HIY91801.1"/>
    </source>
</evidence>
<keyword evidence="1" id="KW-0808">Transferase</keyword>
<dbReference type="AlphaFoldDB" id="A0A9D2CMW1"/>
<dbReference type="Proteomes" id="UP000824013">
    <property type="component" value="Unassembled WGS sequence"/>
</dbReference>
<accession>A0A9D2CMW1</accession>
<protein>
    <submittedName>
        <fullName evidence="4">GNAT family N-acetyltransferase</fullName>
    </submittedName>
</protein>
<dbReference type="InterPro" id="IPR000182">
    <property type="entry name" value="GNAT_dom"/>
</dbReference>
<organism evidence="4 5">
    <name type="scientific">Candidatus Companilactobacillus pullicola</name>
    <dbReference type="NCBI Taxonomy" id="2838523"/>
    <lineage>
        <taxon>Bacteria</taxon>
        <taxon>Bacillati</taxon>
        <taxon>Bacillota</taxon>
        <taxon>Bacilli</taxon>
        <taxon>Lactobacillales</taxon>
        <taxon>Lactobacillaceae</taxon>
        <taxon>Companilactobacillus</taxon>
    </lineage>
</organism>
<reference evidence="4" key="2">
    <citation type="submission" date="2021-04" db="EMBL/GenBank/DDBJ databases">
        <authorList>
            <person name="Gilroy R."/>
        </authorList>
    </citation>
    <scope>NUCLEOTIDE SEQUENCE</scope>
    <source>
        <strain evidence="4">3204</strain>
    </source>
</reference>
<proteinExistence type="predicted"/>
<gene>
    <name evidence="4" type="ORF">H9820_02505</name>
</gene>
<dbReference type="PANTHER" id="PTHR42919:SF8">
    <property type="entry name" value="N-ALPHA-ACETYLTRANSFERASE 50"/>
    <property type="match status" value="1"/>
</dbReference>
<reference evidence="4" key="1">
    <citation type="journal article" date="2021" name="PeerJ">
        <title>Extensive microbial diversity within the chicken gut microbiome revealed by metagenomics and culture.</title>
        <authorList>
            <person name="Gilroy R."/>
            <person name="Ravi A."/>
            <person name="Getino M."/>
            <person name="Pursley I."/>
            <person name="Horton D.L."/>
            <person name="Alikhan N.F."/>
            <person name="Baker D."/>
            <person name="Gharbi K."/>
            <person name="Hall N."/>
            <person name="Watson M."/>
            <person name="Adriaenssens E.M."/>
            <person name="Foster-Nyarko E."/>
            <person name="Jarju S."/>
            <person name="Secka A."/>
            <person name="Antonio M."/>
            <person name="Oren A."/>
            <person name="Chaudhuri R.R."/>
            <person name="La Ragione R."/>
            <person name="Hildebrand F."/>
            <person name="Pallen M.J."/>
        </authorList>
    </citation>
    <scope>NUCLEOTIDE SEQUENCE</scope>
    <source>
        <strain evidence="4">3204</strain>
    </source>
</reference>
<evidence type="ECO:0000256" key="2">
    <source>
        <dbReference type="ARBA" id="ARBA00023315"/>
    </source>
</evidence>
<dbReference type="CDD" id="cd04301">
    <property type="entry name" value="NAT_SF"/>
    <property type="match status" value="1"/>
</dbReference>
<dbReference type="PROSITE" id="PS51186">
    <property type="entry name" value="GNAT"/>
    <property type="match status" value="1"/>
</dbReference>
<evidence type="ECO:0000313" key="5">
    <source>
        <dbReference type="Proteomes" id="UP000824013"/>
    </source>
</evidence>
<dbReference type="InterPro" id="IPR051556">
    <property type="entry name" value="N-term/lysine_N-AcTrnsfr"/>
</dbReference>
<dbReference type="InterPro" id="IPR016181">
    <property type="entry name" value="Acyl_CoA_acyltransferase"/>
</dbReference>
<dbReference type="Pfam" id="PF00583">
    <property type="entry name" value="Acetyltransf_1"/>
    <property type="match status" value="1"/>
</dbReference>
<dbReference type="SUPFAM" id="SSF55729">
    <property type="entry name" value="Acyl-CoA N-acyltransferases (Nat)"/>
    <property type="match status" value="1"/>
</dbReference>
<name>A0A9D2CMW1_9LACO</name>
<dbReference type="GO" id="GO:0016747">
    <property type="term" value="F:acyltransferase activity, transferring groups other than amino-acyl groups"/>
    <property type="evidence" value="ECO:0007669"/>
    <property type="project" value="InterPro"/>
</dbReference>
<feature type="domain" description="N-acetyltransferase" evidence="3">
    <location>
        <begin position="2"/>
        <end position="171"/>
    </location>
</feature>
<dbReference type="EMBL" id="DXCM01000021">
    <property type="protein sequence ID" value="HIY91801.1"/>
    <property type="molecule type" value="Genomic_DNA"/>
</dbReference>
<dbReference type="Gene3D" id="3.40.630.30">
    <property type="match status" value="1"/>
</dbReference>
<comment type="caution">
    <text evidence="4">The sequence shown here is derived from an EMBL/GenBank/DDBJ whole genome shotgun (WGS) entry which is preliminary data.</text>
</comment>
<evidence type="ECO:0000259" key="3">
    <source>
        <dbReference type="PROSITE" id="PS51186"/>
    </source>
</evidence>
<keyword evidence="2" id="KW-0012">Acyltransferase</keyword>
<sequence length="174" mass="20683">MLIIEQCDIENLDTLQKLSRETYTATFGKDNTEENLNAYLDQAYNTKQLTSELKNPNSTFYFIYHEDQLAGYLKLNTLKAQSEKMPDNYLEVERVYFKEEFQHLGLGTKAFEFAEKQAQKLSKDNIWLGVWEFNYPAQKFYQKMGYERFSEHKFVMGDSVQTDFLMKKNLRVEK</sequence>